<dbReference type="AlphaFoldDB" id="A0A923LUX7"/>
<dbReference type="PROSITE" id="PS00758">
    <property type="entry name" value="ARGE_DAPE_CPG2_1"/>
    <property type="match status" value="1"/>
</dbReference>
<dbReference type="PANTHER" id="PTHR43808">
    <property type="entry name" value="ACETYLORNITHINE DEACETYLASE"/>
    <property type="match status" value="1"/>
</dbReference>
<dbReference type="PANTHER" id="PTHR43808:SF9">
    <property type="entry name" value="BLL0789 PROTEIN"/>
    <property type="match status" value="1"/>
</dbReference>
<keyword evidence="4" id="KW-0862">Zinc</keyword>
<feature type="active site" evidence="5">
    <location>
        <position position="89"/>
    </location>
</feature>
<dbReference type="Pfam" id="PF07687">
    <property type="entry name" value="M20_dimer"/>
    <property type="match status" value="1"/>
</dbReference>
<dbReference type="SUPFAM" id="SSF55031">
    <property type="entry name" value="Bacterial exopeptidase dimerisation domain"/>
    <property type="match status" value="1"/>
</dbReference>
<dbReference type="PIRSF" id="PIRSF037238">
    <property type="entry name" value="Carboxypeptidase_G2"/>
    <property type="match status" value="1"/>
</dbReference>
<keyword evidence="2" id="KW-0479">Metal-binding</keyword>
<protein>
    <submittedName>
        <fullName evidence="7">M20/M25/M40 family metallo-hydrolase</fullName>
    </submittedName>
</protein>
<dbReference type="InterPro" id="IPR011650">
    <property type="entry name" value="Peptidase_M20_dimer"/>
</dbReference>
<keyword evidence="8" id="KW-1185">Reference proteome</keyword>
<reference evidence="7" key="1">
    <citation type="submission" date="2020-08" db="EMBL/GenBank/DDBJ databases">
        <title>Genome public.</title>
        <authorList>
            <person name="Liu C."/>
            <person name="Sun Q."/>
        </authorList>
    </citation>
    <scope>NUCLEOTIDE SEQUENCE</scope>
    <source>
        <strain evidence="7">NSJ-28</strain>
    </source>
</reference>
<dbReference type="SUPFAM" id="SSF53187">
    <property type="entry name" value="Zn-dependent exopeptidases"/>
    <property type="match status" value="1"/>
</dbReference>
<dbReference type="Proteomes" id="UP000606499">
    <property type="component" value="Unassembled WGS sequence"/>
</dbReference>
<dbReference type="InterPro" id="IPR002933">
    <property type="entry name" value="Peptidase_M20"/>
</dbReference>
<dbReference type="GO" id="GO:0046872">
    <property type="term" value="F:metal ion binding"/>
    <property type="evidence" value="ECO:0007669"/>
    <property type="project" value="UniProtKB-KW"/>
</dbReference>
<proteinExistence type="predicted"/>
<dbReference type="GO" id="GO:0016787">
    <property type="term" value="F:hydrolase activity"/>
    <property type="evidence" value="ECO:0007669"/>
    <property type="project" value="UniProtKB-KW"/>
</dbReference>
<dbReference type="Gene3D" id="3.30.70.360">
    <property type="match status" value="1"/>
</dbReference>
<dbReference type="RefSeq" id="WP_107631571.1">
    <property type="nucleotide sequence ID" value="NZ_JACOPL010000008.1"/>
</dbReference>
<organism evidence="7 8">
    <name type="scientific">Agathobaculum faecis</name>
    <dbReference type="NCBI Taxonomy" id="2763013"/>
    <lineage>
        <taxon>Bacteria</taxon>
        <taxon>Bacillati</taxon>
        <taxon>Bacillota</taxon>
        <taxon>Clostridia</taxon>
        <taxon>Eubacteriales</taxon>
        <taxon>Butyricicoccaceae</taxon>
        <taxon>Agathobaculum</taxon>
    </lineage>
</organism>
<dbReference type="InterPro" id="IPR036264">
    <property type="entry name" value="Bact_exopeptidase_dim_dom"/>
</dbReference>
<evidence type="ECO:0000256" key="5">
    <source>
        <dbReference type="PIRSR" id="PIRSR037238-1"/>
    </source>
</evidence>
<dbReference type="InterPro" id="IPR050072">
    <property type="entry name" value="Peptidase_M20A"/>
</dbReference>
<evidence type="ECO:0000313" key="7">
    <source>
        <dbReference type="EMBL" id="MBC5725810.1"/>
    </source>
</evidence>
<dbReference type="InterPro" id="IPR017150">
    <property type="entry name" value="Pept_M20_glutamate_carboxypep"/>
</dbReference>
<dbReference type="Gene3D" id="3.40.630.10">
    <property type="entry name" value="Zn peptidases"/>
    <property type="match status" value="1"/>
</dbReference>
<dbReference type="EMBL" id="JACOPL010000008">
    <property type="protein sequence ID" value="MBC5725810.1"/>
    <property type="molecule type" value="Genomic_DNA"/>
</dbReference>
<sequence length="399" mass="42937">MEQAFDQIRRYIDKHRKPMLSLWEELVNTESGSRQLEGVEAVCNILRRELEGAGVKTRTIPMDNAGSVLVGEWDNGSTKAPLLFIGHMDTVFKEGAVKENPFRVDEENFAHGPGVVDMKAGLVIAVYAIKALAELGFHERPIKCVFAGDEENLHMFSNAKAVMEAEASGALAAFNFETGYLDNHFVVGRNGGGPAQITVHGVAAHSGLAPEKGRSAILEAAHKIAAIEALNDIPRGKLINCGKVSGGIGENTIPDTCTINLGIRFPTSEIKGEILTALQSIVEHHTVPNTYAELDTSRLMNCMDTTDGVMALFGHVKKTAADCGFGDVDCFRVGSLSDSGITVACGVPTVCGMGARGEKSHTPEERAEVESLFQRCMLAACAAYTLQDDFRDKGKEVNK</sequence>
<evidence type="ECO:0000256" key="1">
    <source>
        <dbReference type="ARBA" id="ARBA00001947"/>
    </source>
</evidence>
<feature type="domain" description="Peptidase M20 dimerisation" evidence="6">
    <location>
        <begin position="188"/>
        <end position="288"/>
    </location>
</feature>
<accession>A0A923LUX7</accession>
<gene>
    <name evidence="7" type="ORF">H8S45_10130</name>
</gene>
<keyword evidence="3" id="KW-0378">Hydrolase</keyword>
<evidence type="ECO:0000256" key="4">
    <source>
        <dbReference type="ARBA" id="ARBA00022833"/>
    </source>
</evidence>
<evidence type="ECO:0000256" key="3">
    <source>
        <dbReference type="ARBA" id="ARBA00022801"/>
    </source>
</evidence>
<evidence type="ECO:0000256" key="2">
    <source>
        <dbReference type="ARBA" id="ARBA00022723"/>
    </source>
</evidence>
<dbReference type="Pfam" id="PF01546">
    <property type="entry name" value="Peptidase_M20"/>
    <property type="match status" value="1"/>
</dbReference>
<evidence type="ECO:0000313" key="8">
    <source>
        <dbReference type="Proteomes" id="UP000606499"/>
    </source>
</evidence>
<feature type="active site" description="Proton acceptor" evidence="5">
    <location>
        <position position="150"/>
    </location>
</feature>
<comment type="caution">
    <text evidence="7">The sequence shown here is derived from an EMBL/GenBank/DDBJ whole genome shotgun (WGS) entry which is preliminary data.</text>
</comment>
<evidence type="ECO:0000259" key="6">
    <source>
        <dbReference type="Pfam" id="PF07687"/>
    </source>
</evidence>
<dbReference type="InterPro" id="IPR001261">
    <property type="entry name" value="ArgE/DapE_CS"/>
</dbReference>
<name>A0A923LUX7_9FIRM</name>
<comment type="cofactor">
    <cofactor evidence="1">
        <name>Zn(2+)</name>
        <dbReference type="ChEBI" id="CHEBI:29105"/>
    </cofactor>
</comment>